<keyword evidence="1" id="KW-1133">Transmembrane helix</keyword>
<organism evidence="2 3">
    <name type="scientific">Leeia speluncae</name>
    <dbReference type="NCBI Taxonomy" id="2884804"/>
    <lineage>
        <taxon>Bacteria</taxon>
        <taxon>Pseudomonadati</taxon>
        <taxon>Pseudomonadota</taxon>
        <taxon>Betaproteobacteria</taxon>
        <taxon>Neisseriales</taxon>
        <taxon>Leeiaceae</taxon>
        <taxon>Leeia</taxon>
    </lineage>
</organism>
<name>A0ABS8D7V7_9NEIS</name>
<dbReference type="Proteomes" id="UP001165395">
    <property type="component" value="Unassembled WGS sequence"/>
</dbReference>
<comment type="caution">
    <text evidence="2">The sequence shown here is derived from an EMBL/GenBank/DDBJ whole genome shotgun (WGS) entry which is preliminary data.</text>
</comment>
<reference evidence="2" key="1">
    <citation type="submission" date="2021-10" db="EMBL/GenBank/DDBJ databases">
        <title>The complete genome sequence of Leeia sp. TBRC 13508.</title>
        <authorList>
            <person name="Charoenyingcharoen P."/>
            <person name="Yukphan P."/>
        </authorList>
    </citation>
    <scope>NUCLEOTIDE SEQUENCE</scope>
    <source>
        <strain evidence="2">TBRC 13508</strain>
    </source>
</reference>
<keyword evidence="1" id="KW-0472">Membrane</keyword>
<accession>A0ABS8D7V7</accession>
<gene>
    <name evidence="2" type="ORF">LIN78_12005</name>
</gene>
<feature type="transmembrane region" description="Helical" evidence="1">
    <location>
        <begin position="29"/>
        <end position="50"/>
    </location>
</feature>
<keyword evidence="1" id="KW-0812">Transmembrane</keyword>
<evidence type="ECO:0000313" key="2">
    <source>
        <dbReference type="EMBL" id="MCB6184268.1"/>
    </source>
</evidence>
<evidence type="ECO:0000256" key="1">
    <source>
        <dbReference type="SAM" id="Phobius"/>
    </source>
</evidence>
<proteinExistence type="predicted"/>
<sequence length="57" mass="6753">MDWVPILFYILIALLIVFFERAKGGWQPLYLSFCFFLWPVLLVVSIFKYLTELPPNA</sequence>
<dbReference type="RefSeq" id="WP_227181080.1">
    <property type="nucleotide sequence ID" value="NZ_JAJBZT010000006.1"/>
</dbReference>
<feature type="transmembrane region" description="Helical" evidence="1">
    <location>
        <begin position="6"/>
        <end position="22"/>
    </location>
</feature>
<evidence type="ECO:0000313" key="3">
    <source>
        <dbReference type="Proteomes" id="UP001165395"/>
    </source>
</evidence>
<protein>
    <submittedName>
        <fullName evidence="2">Uncharacterized protein</fullName>
    </submittedName>
</protein>
<keyword evidence="3" id="KW-1185">Reference proteome</keyword>
<dbReference type="EMBL" id="JAJBZT010000006">
    <property type="protein sequence ID" value="MCB6184268.1"/>
    <property type="molecule type" value="Genomic_DNA"/>
</dbReference>